<evidence type="ECO:0000256" key="1">
    <source>
        <dbReference type="SAM" id="MobiDB-lite"/>
    </source>
</evidence>
<dbReference type="InterPro" id="IPR011029">
    <property type="entry name" value="DEATH-like_dom_sf"/>
</dbReference>
<feature type="compositionally biased region" description="Basic and acidic residues" evidence="1">
    <location>
        <begin position="975"/>
        <end position="987"/>
    </location>
</feature>
<organism evidence="4 5">
    <name type="scientific">Acanthaster planci</name>
    <name type="common">Crown-of-thorns starfish</name>
    <dbReference type="NCBI Taxonomy" id="133434"/>
    <lineage>
        <taxon>Eukaryota</taxon>
        <taxon>Metazoa</taxon>
        <taxon>Echinodermata</taxon>
        <taxon>Eleutherozoa</taxon>
        <taxon>Asterozoa</taxon>
        <taxon>Asteroidea</taxon>
        <taxon>Valvatacea</taxon>
        <taxon>Valvatida</taxon>
        <taxon>Acanthasteridae</taxon>
        <taxon>Acanthaster</taxon>
    </lineage>
</organism>
<feature type="domain" description="Death" evidence="2">
    <location>
        <begin position="406"/>
        <end position="490"/>
    </location>
</feature>
<proteinExistence type="predicted"/>
<reference evidence="5 6" key="1">
    <citation type="submission" date="2025-04" db="UniProtKB">
        <authorList>
            <consortium name="RefSeq"/>
        </authorList>
    </citation>
    <scope>IDENTIFICATION</scope>
</reference>
<dbReference type="CDD" id="cd01670">
    <property type="entry name" value="Death"/>
    <property type="match status" value="3"/>
</dbReference>
<dbReference type="RefSeq" id="XP_022105940.1">
    <property type="nucleotide sequence ID" value="XM_022250248.1"/>
</dbReference>
<dbReference type="Proteomes" id="UP000694845">
    <property type="component" value="Unplaced"/>
</dbReference>
<feature type="compositionally biased region" description="Polar residues" evidence="1">
    <location>
        <begin position="287"/>
        <end position="296"/>
    </location>
</feature>
<feature type="region of interest" description="Disordered" evidence="1">
    <location>
        <begin position="257"/>
        <end position="301"/>
    </location>
</feature>
<keyword evidence="4" id="KW-1185">Reference proteome</keyword>
<feature type="compositionally biased region" description="Polar residues" evidence="1">
    <location>
        <begin position="866"/>
        <end position="876"/>
    </location>
</feature>
<dbReference type="Gene3D" id="3.10.20.90">
    <property type="entry name" value="Phosphatidylinositol 3-kinase Catalytic Subunit, Chain A, domain 1"/>
    <property type="match status" value="2"/>
</dbReference>
<sequence>MPLKTIRQLDEVIKTTTVVYDHSNAKLVSKKNKVRRCGKDAFLSSHPYSTFSCHRSAENKLLASSTTQPKFKHTNRRATKSTKQKLQFCVQAHLPLVPKTLSFELDPETPISTLKGLISKKFGVKPRHQRLYIRRDIWLCDLLTLHDNGIDKDDIISLSTHDAAQNGSKENTTVDEEYVCLLSSKIGSSWRKLAKHLGYEDAEIAEIQANIRVTSEASRQMLLTWRKKIRDRDEAFQKLRQALTTVGLTDLAQNVPDSCQSRDKVAGSQSEQHKDTKAAEQNKPKGATTSEAQTQLKGKDLKTDGPQALQYVKQKLQIFIGNPLLRGPRTFCFQLDPEASISSLKKLIHRKIGVLPQHQCLYIIRNCRNFQLCDLLTLSDCGIQQDENVLFRLSTDGLRGGGPKGDDQLLRDLSSKVQEFWIELAKILGIEESEIKNFQDLIESDKERSHQMLLSWWSRQGNREAGLEKLRESLISIGLFEQALLIPETCQDESLKTPSPISNEGESLKQDQAGNRQDAISQTKMQPKQAGEDDSLTAVGSDDLKDDGGNVSGSNFGTQSLGDAGDGTGPSAGLITGASGVVSRSVIDSKSDGDAGDTGVATAQLVGQITQAPGDALRGEVSTQPSYTSTKLSTSAIPAFKLSEQIMLELAEELGPQWEKLAIQLGFTSGVIEGFKSDNQTTVVMQGYKMLVAWMQKQDDDTEQQIKRLCAALTKAGRVDLTKTLQVFPGMQIETDLLKNGMKSRTMTLLFRELVKDLLSTCGESYVMHEFFAALKLWDLELEDVTYKSVVFVIRIKTRVGLEKLWAMYTTGELAKKLTEIFVTDDLTTEDKSDLSIQVTIPEKDYEQCCRFFEELDNATHEGNEQDASCKTTMQPKQFREDNSITTAGSDGHTEQATGRSAEKTNASHRTADNRQIDDQFLTDSSSNEVQKYRKECTDYRENEETAIKRFQTLSQGNKERSSQIPTLQCGKQTNRKEGIQKRREPLESNGLTEQAPDNAQTDDQFLPDLSYSEAHECRKQFTEYKGYEEPETKQFQTLSEKNKEHCFRTLIWWWKKHVEGLQGLIKALESIGIPGQAFLTLGHEQDINSGTEEQPKLLGQTSTEATAYNYDRAELCC</sequence>
<dbReference type="OrthoDB" id="535509at2759"/>
<dbReference type="KEGG" id="aplc:110987487"/>
<feature type="region of interest" description="Disordered" evidence="1">
    <location>
        <begin position="493"/>
        <end position="572"/>
    </location>
</feature>
<gene>
    <name evidence="5 6 7" type="primary">LOC110987487</name>
</gene>
<feature type="domain" description="Ubiquitin-like" evidence="3">
    <location>
        <begin position="86"/>
        <end position="158"/>
    </location>
</feature>
<feature type="region of interest" description="Disordered" evidence="1">
    <location>
        <begin position="951"/>
        <end position="1005"/>
    </location>
</feature>
<dbReference type="InterPro" id="IPR016729">
    <property type="entry name" value="FADD"/>
</dbReference>
<dbReference type="Pfam" id="PF00240">
    <property type="entry name" value="ubiquitin"/>
    <property type="match status" value="1"/>
</dbReference>
<dbReference type="SUPFAM" id="SSF54236">
    <property type="entry name" value="Ubiquitin-like"/>
    <property type="match status" value="2"/>
</dbReference>
<accession>A0A8B7ZJY6</accession>
<evidence type="ECO:0000313" key="5">
    <source>
        <dbReference type="RefSeq" id="XP_022105938.1"/>
    </source>
</evidence>
<dbReference type="InterPro" id="IPR000488">
    <property type="entry name" value="Death_dom"/>
</dbReference>
<dbReference type="PROSITE" id="PS50053">
    <property type="entry name" value="UBIQUITIN_2"/>
    <property type="match status" value="2"/>
</dbReference>
<dbReference type="PROSITE" id="PS50017">
    <property type="entry name" value="DEATH_DOMAIN"/>
    <property type="match status" value="3"/>
</dbReference>
<evidence type="ECO:0000313" key="7">
    <source>
        <dbReference type="RefSeq" id="XP_022105940.1"/>
    </source>
</evidence>
<dbReference type="GeneID" id="110987487"/>
<evidence type="ECO:0000313" key="4">
    <source>
        <dbReference type="Proteomes" id="UP000694845"/>
    </source>
</evidence>
<feature type="compositionally biased region" description="Basic and acidic residues" evidence="1">
    <location>
        <begin position="260"/>
        <end position="283"/>
    </location>
</feature>
<feature type="compositionally biased region" description="Polar residues" evidence="1">
    <location>
        <begin position="496"/>
        <end position="526"/>
    </location>
</feature>
<evidence type="ECO:0000259" key="3">
    <source>
        <dbReference type="PROSITE" id="PS50053"/>
    </source>
</evidence>
<dbReference type="AlphaFoldDB" id="A0A8B7ZJY6"/>
<feature type="domain" description="Death" evidence="2">
    <location>
        <begin position="175"/>
        <end position="259"/>
    </location>
</feature>
<dbReference type="RefSeq" id="XP_022105939.1">
    <property type="nucleotide sequence ID" value="XM_022250247.1"/>
</dbReference>
<dbReference type="PANTHER" id="PTHR15077">
    <property type="entry name" value="FAS-ASSOCIATING DEATH DOMAIN-CONTAINING PROTEIN FADD"/>
    <property type="match status" value="1"/>
</dbReference>
<dbReference type="CDD" id="cd17039">
    <property type="entry name" value="Ubl_ubiquitin_like"/>
    <property type="match status" value="1"/>
</dbReference>
<feature type="domain" description="Death" evidence="2">
    <location>
        <begin position="643"/>
        <end position="729"/>
    </location>
</feature>
<feature type="region of interest" description="Disordered" evidence="1">
    <location>
        <begin position="863"/>
        <end position="936"/>
    </location>
</feature>
<dbReference type="Gene3D" id="1.10.533.10">
    <property type="entry name" value="Death Domain, Fas"/>
    <property type="match status" value="3"/>
</dbReference>
<evidence type="ECO:0000259" key="2">
    <source>
        <dbReference type="PROSITE" id="PS50017"/>
    </source>
</evidence>
<name>A0A8B7ZJY6_ACAPL</name>
<feature type="compositionally biased region" description="Polar residues" evidence="1">
    <location>
        <begin position="952"/>
        <end position="973"/>
    </location>
</feature>
<dbReference type="InterPro" id="IPR029071">
    <property type="entry name" value="Ubiquitin-like_domsf"/>
</dbReference>
<dbReference type="SMART" id="SM00005">
    <property type="entry name" value="DEATH"/>
    <property type="match status" value="3"/>
</dbReference>
<evidence type="ECO:0000313" key="6">
    <source>
        <dbReference type="RefSeq" id="XP_022105939.1"/>
    </source>
</evidence>
<dbReference type="SUPFAM" id="SSF47986">
    <property type="entry name" value="DEATH domain"/>
    <property type="match status" value="3"/>
</dbReference>
<protein>
    <submittedName>
        <fullName evidence="5 6">Uncharacterized protein LOC110987487 isoform X1</fullName>
    </submittedName>
</protein>
<dbReference type="GO" id="GO:0007165">
    <property type="term" value="P:signal transduction"/>
    <property type="evidence" value="ECO:0007669"/>
    <property type="project" value="InterPro"/>
</dbReference>
<dbReference type="RefSeq" id="XP_022105938.1">
    <property type="nucleotide sequence ID" value="XM_022250246.1"/>
</dbReference>
<feature type="domain" description="Ubiquitin-like" evidence="3">
    <location>
        <begin position="316"/>
        <end position="398"/>
    </location>
</feature>
<feature type="compositionally biased region" description="Polar residues" evidence="1">
    <location>
        <begin position="552"/>
        <end position="561"/>
    </location>
</feature>
<dbReference type="InterPro" id="IPR000626">
    <property type="entry name" value="Ubiquitin-like_dom"/>
</dbReference>
<feature type="compositionally biased region" description="Polar residues" evidence="1">
    <location>
        <begin position="990"/>
        <end position="1004"/>
    </location>
</feature>
<dbReference type="Pfam" id="PF00531">
    <property type="entry name" value="Death"/>
    <property type="match status" value="3"/>
</dbReference>
<feature type="compositionally biased region" description="Polar residues" evidence="1">
    <location>
        <begin position="884"/>
        <end position="909"/>
    </location>
</feature>